<dbReference type="AlphaFoldDB" id="A0A6N7QPM9"/>
<organism evidence="1 2">
    <name type="scientific">Spiribacter salilacus</name>
    <dbReference type="NCBI Taxonomy" id="2664894"/>
    <lineage>
        <taxon>Bacteria</taxon>
        <taxon>Pseudomonadati</taxon>
        <taxon>Pseudomonadota</taxon>
        <taxon>Gammaproteobacteria</taxon>
        <taxon>Chromatiales</taxon>
        <taxon>Ectothiorhodospiraceae</taxon>
        <taxon>Spiribacter</taxon>
    </lineage>
</organism>
<dbReference type="EMBL" id="WJPP01000001">
    <property type="protein sequence ID" value="MRH77650.1"/>
    <property type="molecule type" value="Genomic_DNA"/>
</dbReference>
<comment type="caution">
    <text evidence="1">The sequence shown here is derived from an EMBL/GenBank/DDBJ whole genome shotgun (WGS) entry which is preliminary data.</text>
</comment>
<gene>
    <name evidence="1" type="ORF">GH984_02915</name>
</gene>
<proteinExistence type="predicted"/>
<keyword evidence="2" id="KW-1185">Reference proteome</keyword>
<evidence type="ECO:0000313" key="2">
    <source>
        <dbReference type="Proteomes" id="UP000433788"/>
    </source>
</evidence>
<name>A0A6N7QPM9_9GAMM</name>
<reference evidence="1 2" key="1">
    <citation type="submission" date="2019-11" db="EMBL/GenBank/DDBJ databases">
        <authorList>
            <person name="Zhang X.Y."/>
        </authorList>
    </citation>
    <scope>NUCLEOTIDE SEQUENCE [LARGE SCALE GENOMIC DNA]</scope>
    <source>
        <strain evidence="1 2">C176</strain>
    </source>
</reference>
<accession>A0A6N7QPM9</accession>
<evidence type="ECO:0000313" key="1">
    <source>
        <dbReference type="EMBL" id="MRH77650.1"/>
    </source>
</evidence>
<dbReference type="Proteomes" id="UP000433788">
    <property type="component" value="Unassembled WGS sequence"/>
</dbReference>
<dbReference type="RefSeq" id="WP_153718685.1">
    <property type="nucleotide sequence ID" value="NZ_WJPP01000001.1"/>
</dbReference>
<sequence length="141" mass="15627">MLTPAHWIAPDGERLNVCTSHIAAVIADPERFGVTEGWLRAVYAEHGEGDRFGCEGQAREVIIRHVVSEGWIRTRRYIRPSSYWSLTVAALDVKTQARVGAWVVAGLVEGWLKPATELRIYALLNGQLSTLEVADTASWPS</sequence>
<protein>
    <submittedName>
        <fullName evidence="1">Uncharacterized protein</fullName>
    </submittedName>
</protein>